<gene>
    <name evidence="2" type="primary">LOC102806577</name>
</gene>
<keyword evidence="1" id="KW-1185">Reference proteome</keyword>
<dbReference type="PANTHER" id="PTHR45532:SF4">
    <property type="entry name" value="WD REPEAT-CONTAINING PROTEIN 55 HOMOLOG"/>
    <property type="match status" value="1"/>
</dbReference>
<organism evidence="1 2">
    <name type="scientific">Saccoglossus kowalevskii</name>
    <name type="common">Acorn worm</name>
    <dbReference type="NCBI Taxonomy" id="10224"/>
    <lineage>
        <taxon>Eukaryota</taxon>
        <taxon>Metazoa</taxon>
        <taxon>Hemichordata</taxon>
        <taxon>Enteropneusta</taxon>
        <taxon>Harrimaniidae</taxon>
        <taxon>Saccoglossus</taxon>
    </lineage>
</organism>
<accession>A0ABM0LZU1</accession>
<dbReference type="PANTHER" id="PTHR45532">
    <property type="entry name" value="WD REPEAT-CONTAINING PROTEIN 97"/>
    <property type="match status" value="1"/>
</dbReference>
<dbReference type="RefSeq" id="XP_006813282.1">
    <property type="nucleotide sequence ID" value="XM_006813219.1"/>
</dbReference>
<evidence type="ECO:0000313" key="1">
    <source>
        <dbReference type="Proteomes" id="UP000694865"/>
    </source>
</evidence>
<protein>
    <submittedName>
        <fullName evidence="2">Uncharacterized protein LOC102806577</fullName>
    </submittedName>
</protein>
<feature type="non-terminal residue" evidence="2">
    <location>
        <position position="145"/>
    </location>
</feature>
<name>A0ABM0LZU1_SACKO</name>
<dbReference type="Proteomes" id="UP000694865">
    <property type="component" value="Unplaced"/>
</dbReference>
<sequence length="145" mass="16666">MRLKSKPLLLPWRQVQDLILSILKSQDPQDATVTVPYGLQMVHSLHHQYTLRCMTFYHATSGDIYVSHYDAGVTNQMQLWTVNLFSELQVKSVKFDIKPTILCLIFIPKLRVFAGFCNDMIIRIFSDSKHCMSEITSALCLTTIL</sequence>
<dbReference type="GeneID" id="102806577"/>
<reference evidence="2" key="1">
    <citation type="submission" date="2025-08" db="UniProtKB">
        <authorList>
            <consortium name="RefSeq"/>
        </authorList>
    </citation>
    <scope>IDENTIFICATION</scope>
    <source>
        <tissue evidence="2">Testes</tissue>
    </source>
</reference>
<dbReference type="InterPro" id="IPR036322">
    <property type="entry name" value="WD40_repeat_dom_sf"/>
</dbReference>
<evidence type="ECO:0000313" key="2">
    <source>
        <dbReference type="RefSeq" id="XP_006813282.1"/>
    </source>
</evidence>
<dbReference type="SUPFAM" id="SSF50978">
    <property type="entry name" value="WD40 repeat-like"/>
    <property type="match status" value="1"/>
</dbReference>
<proteinExistence type="predicted"/>